<sequence>MTRDHCTISAVFMLESYSHLQVLWSEYKTKHAISVNKDEGRRILLIRLWARHQREEKGESAAGHVGKKNAVTILFVNQQVPHMEHFFLESALGIFEQLPGEFVVLVVAMKTTGLNFSTAYGLNFPSPVGAAWAGEKSGRRSSDDGYQFQSQADKIILCSTACMTLVVVFFLVYRRIPCITDLCSQRNFEFVKPFTFGVVEWTTDGIPRERRGQLWRMWLEPALLVQLNNRAVANRILIRGFLPAYKRMLPPLGLVARSVRWMKGKGQGRPEEWGYGQVLVTTAATCASEITSIGLYYSRDVGALLRHPPTPPPPLAPTIMIPLNCPPASVADGVYRRGRRGHILLASSDVTDRPVVLLDSLTADPTTFDHLTNLQEIRGPHPMLPVLEEQTMNNTLWLEYTQDYVAQDEQQYFEVMRRARNFRQRVNMGFVSLFEFNERCHMSSVKLEPLLLEIGHLLEHPTLRNKATFAKEQMLVSLRWLGNEGQYQCVCDMHGISKATVVQQFHALAGILLVCDCVDDGTLIPMDAPNEYEAHCVDRNGNHSMNCMVVCGPTHQIYYVSANWPPGSIHDSRVLRNSTFDIDWRPCPNTVVLGDSGYPLKDWLIVPAHNEVATPAVHRFNRAHKSTRRIVENSLGILKEKFSCLNYLRVQPTFVANIFKRCVALCNFSRDANEDVGLPDGRERSRDIGLSATYGGSPLCISALSSDYYSVPDTLFHSLEWDREREANDAEQQSCNNIDARA</sequence>
<comment type="cofactor">
    <cofactor evidence="1">
        <name>a divalent metal cation</name>
        <dbReference type="ChEBI" id="CHEBI:60240"/>
    </cofactor>
</comment>
<comment type="similarity">
    <text evidence="3">Belongs to the HARBI1 family.</text>
</comment>
<dbReference type="PANTHER" id="PTHR22930:SF85">
    <property type="entry name" value="GH03217P-RELATED"/>
    <property type="match status" value="1"/>
</dbReference>
<evidence type="ECO:0000256" key="7">
    <source>
        <dbReference type="ARBA" id="ARBA00023242"/>
    </source>
</evidence>
<keyword evidence="11" id="KW-1185">Reference proteome</keyword>
<keyword evidence="7" id="KW-0539">Nucleus</keyword>
<gene>
    <name evidence="10" type="ORF">PR048_005583</name>
</gene>
<comment type="caution">
    <text evidence="10">The sequence shown here is derived from an EMBL/GenBank/DDBJ whole genome shotgun (WGS) entry which is preliminary data.</text>
</comment>
<dbReference type="EMBL" id="JARBHB010000002">
    <property type="protein sequence ID" value="KAJ8893002.1"/>
    <property type="molecule type" value="Genomic_DNA"/>
</dbReference>
<protein>
    <recommendedName>
        <fullName evidence="9">DDE Tnp4 domain-containing protein</fullName>
    </recommendedName>
</protein>
<accession>A0ABQ9I965</accession>
<keyword evidence="8" id="KW-0812">Transmembrane</keyword>
<feature type="domain" description="DDE Tnp4" evidence="9">
    <location>
        <begin position="520"/>
        <end position="667"/>
    </location>
</feature>
<reference evidence="10 11" key="1">
    <citation type="submission" date="2023-02" db="EMBL/GenBank/DDBJ databases">
        <title>LHISI_Scaffold_Assembly.</title>
        <authorList>
            <person name="Stuart O.P."/>
            <person name="Cleave R."/>
            <person name="Magrath M.J.L."/>
            <person name="Mikheyev A.S."/>
        </authorList>
    </citation>
    <scope>NUCLEOTIDE SEQUENCE [LARGE SCALE GENOMIC DNA]</scope>
    <source>
        <strain evidence="10">Daus_M_001</strain>
        <tissue evidence="10">Leg muscle</tissue>
    </source>
</reference>
<evidence type="ECO:0000259" key="9">
    <source>
        <dbReference type="Pfam" id="PF13359"/>
    </source>
</evidence>
<name>A0ABQ9I965_9NEOP</name>
<evidence type="ECO:0000256" key="2">
    <source>
        <dbReference type="ARBA" id="ARBA00004123"/>
    </source>
</evidence>
<comment type="subcellular location">
    <subcellularLocation>
        <location evidence="2">Nucleus</location>
    </subcellularLocation>
</comment>
<dbReference type="Proteomes" id="UP001159363">
    <property type="component" value="Chromosome 2"/>
</dbReference>
<dbReference type="Pfam" id="PF13359">
    <property type="entry name" value="DDE_Tnp_4"/>
    <property type="match status" value="1"/>
</dbReference>
<dbReference type="InterPro" id="IPR027806">
    <property type="entry name" value="HARBI1_dom"/>
</dbReference>
<keyword evidence="8" id="KW-1133">Transmembrane helix</keyword>
<dbReference type="PANTHER" id="PTHR22930">
    <property type="match status" value="1"/>
</dbReference>
<feature type="transmembrane region" description="Helical" evidence="8">
    <location>
        <begin position="155"/>
        <end position="173"/>
    </location>
</feature>
<evidence type="ECO:0000256" key="3">
    <source>
        <dbReference type="ARBA" id="ARBA00006958"/>
    </source>
</evidence>
<evidence type="ECO:0000256" key="1">
    <source>
        <dbReference type="ARBA" id="ARBA00001968"/>
    </source>
</evidence>
<keyword evidence="4" id="KW-0540">Nuclease</keyword>
<dbReference type="InterPro" id="IPR045249">
    <property type="entry name" value="HARBI1-like"/>
</dbReference>
<evidence type="ECO:0000256" key="5">
    <source>
        <dbReference type="ARBA" id="ARBA00022723"/>
    </source>
</evidence>
<evidence type="ECO:0000256" key="8">
    <source>
        <dbReference type="SAM" id="Phobius"/>
    </source>
</evidence>
<keyword evidence="6" id="KW-0378">Hydrolase</keyword>
<keyword evidence="5" id="KW-0479">Metal-binding</keyword>
<proteinExistence type="inferred from homology"/>
<keyword evidence="8" id="KW-0472">Membrane</keyword>
<organism evidence="10 11">
    <name type="scientific">Dryococelus australis</name>
    <dbReference type="NCBI Taxonomy" id="614101"/>
    <lineage>
        <taxon>Eukaryota</taxon>
        <taxon>Metazoa</taxon>
        <taxon>Ecdysozoa</taxon>
        <taxon>Arthropoda</taxon>
        <taxon>Hexapoda</taxon>
        <taxon>Insecta</taxon>
        <taxon>Pterygota</taxon>
        <taxon>Neoptera</taxon>
        <taxon>Polyneoptera</taxon>
        <taxon>Phasmatodea</taxon>
        <taxon>Verophasmatodea</taxon>
        <taxon>Anareolatae</taxon>
        <taxon>Phasmatidae</taxon>
        <taxon>Eurycanthinae</taxon>
        <taxon>Dryococelus</taxon>
    </lineage>
</organism>
<evidence type="ECO:0000313" key="11">
    <source>
        <dbReference type="Proteomes" id="UP001159363"/>
    </source>
</evidence>
<evidence type="ECO:0000256" key="4">
    <source>
        <dbReference type="ARBA" id="ARBA00022722"/>
    </source>
</evidence>
<evidence type="ECO:0000313" key="10">
    <source>
        <dbReference type="EMBL" id="KAJ8893002.1"/>
    </source>
</evidence>
<evidence type="ECO:0000256" key="6">
    <source>
        <dbReference type="ARBA" id="ARBA00022801"/>
    </source>
</evidence>